<feature type="transmembrane region" description="Helical" evidence="8">
    <location>
        <begin position="317"/>
        <end position="341"/>
    </location>
</feature>
<feature type="transmembrane region" description="Helical" evidence="8">
    <location>
        <begin position="287"/>
        <end position="305"/>
    </location>
</feature>
<dbReference type="GO" id="GO:0005886">
    <property type="term" value="C:plasma membrane"/>
    <property type="evidence" value="ECO:0007669"/>
    <property type="project" value="TreeGrafter"/>
</dbReference>
<keyword evidence="10" id="KW-1185">Reference proteome</keyword>
<evidence type="ECO:0000256" key="7">
    <source>
        <dbReference type="ARBA" id="ARBA00031174"/>
    </source>
</evidence>
<feature type="transmembrane region" description="Helical" evidence="8">
    <location>
        <begin position="265"/>
        <end position="281"/>
    </location>
</feature>
<dbReference type="InterPro" id="IPR001898">
    <property type="entry name" value="SLC13A/DASS"/>
</dbReference>
<name>G7WJ51_DESOD</name>
<evidence type="ECO:0000313" key="10">
    <source>
        <dbReference type="Proteomes" id="UP000006346"/>
    </source>
</evidence>
<evidence type="ECO:0000256" key="3">
    <source>
        <dbReference type="ARBA" id="ARBA00020150"/>
    </source>
</evidence>
<dbReference type="GO" id="GO:0008514">
    <property type="term" value="F:organic anion transmembrane transporter activity"/>
    <property type="evidence" value="ECO:0007669"/>
    <property type="project" value="UniProtKB-ARBA"/>
</dbReference>
<dbReference type="Proteomes" id="UP000006346">
    <property type="component" value="Chromosome"/>
</dbReference>
<protein>
    <recommendedName>
        <fullName evidence="3">Sodium-dependent dicarboxylate transporter SdcS</fullName>
    </recommendedName>
    <alternativeName>
        <fullName evidence="7">Na(+)/dicarboxylate symporter</fullName>
    </alternativeName>
</protein>
<accession>G7WJ51</accession>
<comment type="similarity">
    <text evidence="2">Belongs to the SLC13A/DASS transporter (TC 2.A.47) family. NADC subfamily.</text>
</comment>
<dbReference type="RefSeq" id="WP_014187169.1">
    <property type="nucleotide sequence ID" value="NC_016584.1"/>
</dbReference>
<sequence length="461" mass="51075">MEQAEAQKKQRKIMMLLVSIMVPLLVMLIPANEVFTVNIKIFFAVTLWGVMMFALDFVDNFIPALLLPFLYVLFKIAPMNVVFSPWSATIPWLVLGTFLLANILERIGLLKRIAYWCIIKTGGTYNGIIYGLILAGVLINIAKPGSVPVAMAALAYGVCKAFNLGKSKAACGIMIAAAIGTLVPGFFVFTPANLGVLFGSASALKPMSISFTEYFYQNIVFIPLVFILGFMITKVMKPEVEINGKDYFVKQQELLGKMSADEKKTLLILVVLVVFLLTSNIHKLNMAYGFVFLPALLFFPGFDVGRREDIQKVNYSFIIFIASCMTIGAVATKMGIGNLISQAVLPLMKDANTFVLIAVVWLLAVMLNFLLTPLAAMATLAVPLVQVAVDLGISPYPLMYTFFQGLDQVILPYEYALYLVFFSFGLIYLKDFMKVFAWKMLICGVYLLVVGVPYWILIGLL</sequence>
<evidence type="ECO:0000256" key="1">
    <source>
        <dbReference type="ARBA" id="ARBA00004141"/>
    </source>
</evidence>
<dbReference type="eggNOG" id="COG0471">
    <property type="taxonomic scope" value="Bacteria"/>
</dbReference>
<feature type="transmembrane region" description="Helical" evidence="8">
    <location>
        <begin position="436"/>
        <end position="458"/>
    </location>
</feature>
<dbReference type="PANTHER" id="PTHR10283:SF82">
    <property type="entry name" value="SOLUTE CARRIER FAMILY 13 MEMBER 2"/>
    <property type="match status" value="1"/>
</dbReference>
<reference evidence="9 10" key="2">
    <citation type="journal article" date="2012" name="J. Bacteriol.">
        <title>Complete genome sequences of Desulfosporosinus orientis DSM765T, Desulfosporosinus youngiae DSM17734T, Desulfosporosinus meridiei DSM13257T, and Desulfosporosinus acidiphilus DSM22704T.</title>
        <authorList>
            <person name="Pester M."/>
            <person name="Brambilla E."/>
            <person name="Alazard D."/>
            <person name="Rattei T."/>
            <person name="Weinmaier T."/>
            <person name="Han J."/>
            <person name="Lucas S."/>
            <person name="Lapidus A."/>
            <person name="Cheng J.F."/>
            <person name="Goodwin L."/>
            <person name="Pitluck S."/>
            <person name="Peters L."/>
            <person name="Ovchinnikova G."/>
            <person name="Teshima H."/>
            <person name="Detter J.C."/>
            <person name="Han C.S."/>
            <person name="Tapia R."/>
            <person name="Land M.L."/>
            <person name="Hauser L."/>
            <person name="Kyrpides N.C."/>
            <person name="Ivanova N.N."/>
            <person name="Pagani I."/>
            <person name="Huntmann M."/>
            <person name="Wei C.L."/>
            <person name="Davenport K.W."/>
            <person name="Daligault H."/>
            <person name="Chain P.S."/>
            <person name="Chen A."/>
            <person name="Mavromatis K."/>
            <person name="Markowitz V."/>
            <person name="Szeto E."/>
            <person name="Mikhailova N."/>
            <person name="Pati A."/>
            <person name="Wagner M."/>
            <person name="Woyke T."/>
            <person name="Ollivier B."/>
            <person name="Klenk H.P."/>
            <person name="Spring S."/>
            <person name="Loy A."/>
        </authorList>
    </citation>
    <scope>NUCLEOTIDE SEQUENCE [LARGE SCALE GENOMIC DNA]</scope>
    <source>
        <strain evidence="10">ATCC 19365 / DSM 765 / NCIMB 8382 / VKM B-1628</strain>
    </source>
</reference>
<feature type="transmembrane region" description="Helical" evidence="8">
    <location>
        <begin position="61"/>
        <end position="77"/>
    </location>
</feature>
<reference evidence="10" key="1">
    <citation type="submission" date="2011-11" db="EMBL/GenBank/DDBJ databases">
        <title>Complete sequence of Desulfosporosinus orientis DSM 765.</title>
        <authorList>
            <person name="Lucas S."/>
            <person name="Han J."/>
            <person name="Lapidus A."/>
            <person name="Cheng J.-F."/>
            <person name="Goodwin L."/>
            <person name="Pitluck S."/>
            <person name="Peters L."/>
            <person name="Ovchinnikova G."/>
            <person name="Teshima H."/>
            <person name="Detter J.C."/>
            <person name="Han C."/>
            <person name="Tapia R."/>
            <person name="Land M."/>
            <person name="Hauser L."/>
            <person name="Kyrpides N."/>
            <person name="Ivanova N."/>
            <person name="Pagani I."/>
            <person name="Pester M."/>
            <person name="Spring S."/>
            <person name="Ollivier B."/>
            <person name="Rattei T."/>
            <person name="Klenk H.-P."/>
            <person name="Wagner M."/>
            <person name="Loy A."/>
            <person name="Woyke T."/>
        </authorList>
    </citation>
    <scope>NUCLEOTIDE SEQUENCE [LARGE SCALE GENOMIC DNA]</scope>
    <source>
        <strain evidence="10">ATCC 19365 / DSM 765 / NCIMB 8382 / VKM B-1628</strain>
    </source>
</reference>
<dbReference type="GO" id="GO:1905039">
    <property type="term" value="P:carboxylic acid transmembrane transport"/>
    <property type="evidence" value="ECO:0007669"/>
    <property type="project" value="UniProtKB-ARBA"/>
</dbReference>
<dbReference type="PATRIC" id="fig|768706.3.peg.5049"/>
<dbReference type="OrthoDB" id="1954618at2"/>
<evidence type="ECO:0000256" key="8">
    <source>
        <dbReference type="SAM" id="Phobius"/>
    </source>
</evidence>
<keyword evidence="6 8" id="KW-0472">Membrane</keyword>
<dbReference type="KEGG" id="dor:Desor_4966"/>
<gene>
    <name evidence="9" type="ordered locus">Desor_4966</name>
</gene>
<feature type="transmembrane region" description="Helical" evidence="8">
    <location>
        <begin position="169"/>
        <end position="194"/>
    </location>
</feature>
<evidence type="ECO:0000256" key="6">
    <source>
        <dbReference type="ARBA" id="ARBA00023136"/>
    </source>
</evidence>
<feature type="transmembrane region" description="Helical" evidence="8">
    <location>
        <begin position="378"/>
        <end position="398"/>
    </location>
</feature>
<feature type="transmembrane region" description="Helical" evidence="8">
    <location>
        <begin position="37"/>
        <end position="54"/>
    </location>
</feature>
<keyword evidence="4 8" id="KW-0812">Transmembrane</keyword>
<feature type="transmembrane region" description="Helical" evidence="8">
    <location>
        <begin position="353"/>
        <end position="371"/>
    </location>
</feature>
<evidence type="ECO:0000313" key="9">
    <source>
        <dbReference type="EMBL" id="AET70363.1"/>
    </source>
</evidence>
<dbReference type="STRING" id="768706.Desor_4966"/>
<evidence type="ECO:0000256" key="5">
    <source>
        <dbReference type="ARBA" id="ARBA00022989"/>
    </source>
</evidence>
<dbReference type="PANTHER" id="PTHR10283">
    <property type="entry name" value="SOLUTE CARRIER FAMILY 13 MEMBER"/>
    <property type="match status" value="1"/>
</dbReference>
<evidence type="ECO:0000256" key="2">
    <source>
        <dbReference type="ARBA" id="ARBA00006772"/>
    </source>
</evidence>
<dbReference type="AlphaFoldDB" id="G7WJ51"/>
<feature type="transmembrane region" description="Helical" evidence="8">
    <location>
        <begin position="113"/>
        <end position="139"/>
    </location>
</feature>
<organism evidence="9 10">
    <name type="scientific">Desulfosporosinus orientis (strain ATCC 19365 / DSM 765 / NCIMB 8382 / VKM B-1628 / Singapore I)</name>
    <name type="common">Desulfotomaculum orientis</name>
    <dbReference type="NCBI Taxonomy" id="768706"/>
    <lineage>
        <taxon>Bacteria</taxon>
        <taxon>Bacillati</taxon>
        <taxon>Bacillota</taxon>
        <taxon>Clostridia</taxon>
        <taxon>Eubacteriales</taxon>
        <taxon>Desulfitobacteriaceae</taxon>
        <taxon>Desulfosporosinus</taxon>
    </lineage>
</organism>
<feature type="transmembrane region" description="Helical" evidence="8">
    <location>
        <begin position="145"/>
        <end position="162"/>
    </location>
</feature>
<dbReference type="HOGENOM" id="CLU_047102_0_0_9"/>
<keyword evidence="5 8" id="KW-1133">Transmembrane helix</keyword>
<feature type="transmembrane region" description="Helical" evidence="8">
    <location>
        <begin position="214"/>
        <end position="232"/>
    </location>
</feature>
<feature type="transmembrane region" description="Helical" evidence="8">
    <location>
        <begin position="410"/>
        <end position="429"/>
    </location>
</feature>
<evidence type="ECO:0000256" key="4">
    <source>
        <dbReference type="ARBA" id="ARBA00022692"/>
    </source>
</evidence>
<dbReference type="Pfam" id="PF00939">
    <property type="entry name" value="Na_sulph_symp"/>
    <property type="match status" value="1"/>
</dbReference>
<feature type="transmembrane region" description="Helical" evidence="8">
    <location>
        <begin position="12"/>
        <end position="31"/>
    </location>
</feature>
<dbReference type="EMBL" id="CP003108">
    <property type="protein sequence ID" value="AET70363.1"/>
    <property type="molecule type" value="Genomic_DNA"/>
</dbReference>
<comment type="subcellular location">
    <subcellularLocation>
        <location evidence="1">Membrane</location>
        <topology evidence="1">Multi-pass membrane protein</topology>
    </subcellularLocation>
</comment>
<feature type="transmembrane region" description="Helical" evidence="8">
    <location>
        <begin position="83"/>
        <end position="101"/>
    </location>
</feature>
<proteinExistence type="inferred from homology"/>